<dbReference type="CDD" id="cd09172">
    <property type="entry name" value="PLDc_Nuc_like_unchar1_1"/>
    <property type="match status" value="1"/>
</dbReference>
<keyword evidence="4" id="KW-0378">Hydrolase</keyword>
<dbReference type="EC" id="3.1.4.4" evidence="3"/>
<comment type="catalytic activity">
    <reaction evidence="1">
        <text>a 1,2-diacyl-sn-glycero-3-phosphocholine + H2O = a 1,2-diacyl-sn-glycero-3-phosphate + choline + H(+)</text>
        <dbReference type="Rhea" id="RHEA:14445"/>
        <dbReference type="ChEBI" id="CHEBI:15354"/>
        <dbReference type="ChEBI" id="CHEBI:15377"/>
        <dbReference type="ChEBI" id="CHEBI:15378"/>
        <dbReference type="ChEBI" id="CHEBI:57643"/>
        <dbReference type="ChEBI" id="CHEBI:58608"/>
        <dbReference type="EC" id="3.1.4.4"/>
    </reaction>
</comment>
<gene>
    <name evidence="8" type="ORF">EHQ83_02670</name>
</gene>
<feature type="domain" description="PLD phosphodiesterase" evidence="7">
    <location>
        <begin position="255"/>
        <end position="282"/>
    </location>
</feature>
<dbReference type="Gene3D" id="3.30.870.10">
    <property type="entry name" value="Endonuclease Chain A"/>
    <property type="match status" value="2"/>
</dbReference>
<evidence type="ECO:0000313" key="8">
    <source>
        <dbReference type="EMBL" id="TGL89105.1"/>
    </source>
</evidence>
<organism evidence="8 9">
    <name type="scientific">Leptospira yasudae</name>
    <dbReference type="NCBI Taxonomy" id="2202201"/>
    <lineage>
        <taxon>Bacteria</taxon>
        <taxon>Pseudomonadati</taxon>
        <taxon>Spirochaetota</taxon>
        <taxon>Spirochaetia</taxon>
        <taxon>Leptospirales</taxon>
        <taxon>Leptospiraceae</taxon>
        <taxon>Leptospira</taxon>
    </lineage>
</organism>
<dbReference type="GO" id="GO:0004630">
    <property type="term" value="F:phospholipase D activity"/>
    <property type="evidence" value="ECO:0007669"/>
    <property type="project" value="UniProtKB-EC"/>
</dbReference>
<dbReference type="GO" id="GO:0016891">
    <property type="term" value="F:RNA endonuclease activity producing 5'-phosphomonoesters, hydrolytic mechanism"/>
    <property type="evidence" value="ECO:0007669"/>
    <property type="project" value="TreeGrafter"/>
</dbReference>
<dbReference type="InterPro" id="IPR051406">
    <property type="entry name" value="PLD_domain"/>
</dbReference>
<dbReference type="Proteomes" id="UP000297613">
    <property type="component" value="Unassembled WGS sequence"/>
</dbReference>
<dbReference type="InterPro" id="IPR025202">
    <property type="entry name" value="PLD-like_dom"/>
</dbReference>
<dbReference type="InterPro" id="IPR001736">
    <property type="entry name" value="PLipase_D/transphosphatidylase"/>
</dbReference>
<keyword evidence="6" id="KW-0443">Lipid metabolism</keyword>
<protein>
    <recommendedName>
        <fullName evidence="3">phospholipase D</fullName>
        <ecNumber evidence="3">3.1.4.4</ecNumber>
    </recommendedName>
</protein>
<evidence type="ECO:0000256" key="1">
    <source>
        <dbReference type="ARBA" id="ARBA00000798"/>
    </source>
</evidence>
<evidence type="ECO:0000256" key="6">
    <source>
        <dbReference type="ARBA" id="ARBA00023098"/>
    </source>
</evidence>
<accession>A0A6N4R135</accession>
<feature type="domain" description="PLD phosphodiesterase" evidence="7">
    <location>
        <begin position="94"/>
        <end position="121"/>
    </location>
</feature>
<dbReference type="Pfam" id="PF13091">
    <property type="entry name" value="PLDc_2"/>
    <property type="match status" value="2"/>
</dbReference>
<evidence type="ECO:0000256" key="2">
    <source>
        <dbReference type="ARBA" id="ARBA00008664"/>
    </source>
</evidence>
<evidence type="ECO:0000256" key="5">
    <source>
        <dbReference type="ARBA" id="ARBA00022963"/>
    </source>
</evidence>
<evidence type="ECO:0000256" key="3">
    <source>
        <dbReference type="ARBA" id="ARBA00012027"/>
    </source>
</evidence>
<dbReference type="GO" id="GO:0006793">
    <property type="term" value="P:phosphorus metabolic process"/>
    <property type="evidence" value="ECO:0007669"/>
    <property type="project" value="UniProtKB-ARBA"/>
</dbReference>
<proteinExistence type="inferred from homology"/>
<name>A0A6N4R135_9LEPT</name>
<dbReference type="PANTHER" id="PTHR43856">
    <property type="entry name" value="CARDIOLIPIN HYDROLASE"/>
    <property type="match status" value="1"/>
</dbReference>
<comment type="caution">
    <text evidence="8">The sequence shown here is derived from an EMBL/GenBank/DDBJ whole genome shotgun (WGS) entry which is preliminary data.</text>
</comment>
<comment type="similarity">
    <text evidence="2">Belongs to the phospholipase D family.</text>
</comment>
<dbReference type="PROSITE" id="PS50035">
    <property type="entry name" value="PLD"/>
    <property type="match status" value="2"/>
</dbReference>
<evidence type="ECO:0000313" key="9">
    <source>
        <dbReference type="Proteomes" id="UP000297613"/>
    </source>
</evidence>
<evidence type="ECO:0000259" key="7">
    <source>
        <dbReference type="PROSITE" id="PS50035"/>
    </source>
</evidence>
<dbReference type="GO" id="GO:0016042">
    <property type="term" value="P:lipid catabolic process"/>
    <property type="evidence" value="ECO:0007669"/>
    <property type="project" value="UniProtKB-KW"/>
</dbReference>
<keyword evidence="5" id="KW-0442">Lipid degradation</keyword>
<sequence>MDWSSPRRIQSFFSFPGRYTPLPQKRNVRDAILKRIESAESSIDLWIYSFDDPEILAALQRAAKRGITISIVADPDKDYPQELVRLGLFRRWERSGLQHSKILIVDRKTVFLGSGNFTWYGLENDLNGYVSFDLFETERESFYSFLEEDPGIDVLEIPPFQFYISPEKGRLIQNLILRDVDASKESVRYLIFDHFDSVLTSRLAYANRRGVAVQGVYDSPVDEEGKFLANAFDHPDSKIFGDGNEETISSDSFGKGGLLHHKTMLIDGRILLSGSYNFSVSARDSNREILFRTKDPSLVESYSREWDRVAAGAIQFQSAVTFDFLNAPSLLASTSDVASNLFSFGFSENAIPVGVEQTLCRSNVSAKESVFFESGMGFLKTILEYSYDPGETCKVVSDFSATSRGFTGKRTNHPVKTRNFRKNSTLRSKKGNPLLTTQKDDSLSRFESKPMFLFVPKYFSTVTGNLFFPDELLRSGRFPNLRSVLLYQRGNGPSEISWMAAGNIISAIPHQTEGMLFLEYDDAFLGFCFHEYSKKGMEYSELIPEILSYRESVFQPNLRFSFEADAMENRRNWGTYCYRY</sequence>
<dbReference type="AlphaFoldDB" id="A0A6N4R135"/>
<dbReference type="SMART" id="SM00155">
    <property type="entry name" value="PLDc"/>
    <property type="match status" value="2"/>
</dbReference>
<dbReference type="PANTHER" id="PTHR43856:SF1">
    <property type="entry name" value="MITOCHONDRIAL CARDIOLIPIN HYDROLASE"/>
    <property type="match status" value="1"/>
</dbReference>
<reference evidence="8 9" key="1">
    <citation type="journal article" date="2019" name="PLoS Negl. Trop. Dis.">
        <title>Revisiting the worldwide diversity of Leptospira species in the environment.</title>
        <authorList>
            <person name="Vincent A.T."/>
            <person name="Schiettekatte O."/>
            <person name="Bourhy P."/>
            <person name="Veyrier F.J."/>
            <person name="Picardeau M."/>
        </authorList>
    </citation>
    <scope>NUCLEOTIDE SEQUENCE [LARGE SCALE GENOMIC DNA]</scope>
    <source>
        <strain evidence="8 9">201702445</strain>
    </source>
</reference>
<dbReference type="SUPFAM" id="SSF56024">
    <property type="entry name" value="Phospholipase D/nuclease"/>
    <property type="match status" value="2"/>
</dbReference>
<dbReference type="EMBL" id="RQGM01000008">
    <property type="protein sequence ID" value="TGL89105.1"/>
    <property type="molecule type" value="Genomic_DNA"/>
</dbReference>
<evidence type="ECO:0000256" key="4">
    <source>
        <dbReference type="ARBA" id="ARBA00022801"/>
    </source>
</evidence>